<evidence type="ECO:0000256" key="13">
    <source>
        <dbReference type="ARBA" id="ARBA00023211"/>
    </source>
</evidence>
<organism evidence="18 19">
    <name type="scientific">Gracilimonas sediminicola</name>
    <dbReference type="NCBI Taxonomy" id="2952158"/>
    <lineage>
        <taxon>Bacteria</taxon>
        <taxon>Pseudomonadati</taxon>
        <taxon>Balneolota</taxon>
        <taxon>Balneolia</taxon>
        <taxon>Balneolales</taxon>
        <taxon>Balneolaceae</taxon>
        <taxon>Gracilimonas</taxon>
    </lineage>
</organism>
<dbReference type="GO" id="GO:0005737">
    <property type="term" value="C:cytoplasm"/>
    <property type="evidence" value="ECO:0007669"/>
    <property type="project" value="UniProtKB-SubCell"/>
</dbReference>
<keyword evidence="11 14" id="KW-0255">Endonuclease</keyword>
<dbReference type="EMBL" id="JANDBC010000002">
    <property type="protein sequence ID" value="MCP9292008.1"/>
    <property type="molecule type" value="Genomic_DNA"/>
</dbReference>
<dbReference type="GO" id="GO:0004523">
    <property type="term" value="F:RNA-DNA hybrid ribonuclease activity"/>
    <property type="evidence" value="ECO:0007669"/>
    <property type="project" value="UniProtKB-UniRule"/>
</dbReference>
<evidence type="ECO:0000256" key="1">
    <source>
        <dbReference type="ARBA" id="ARBA00000077"/>
    </source>
</evidence>
<reference evidence="18" key="1">
    <citation type="submission" date="2022-06" db="EMBL/GenBank/DDBJ databases">
        <title>Gracilimonas sp. CAU 1638 isolated from sea sediment.</title>
        <authorList>
            <person name="Kim W."/>
        </authorList>
    </citation>
    <scope>NUCLEOTIDE SEQUENCE</scope>
    <source>
        <strain evidence="18">CAU 1638</strain>
    </source>
</reference>
<evidence type="ECO:0000256" key="16">
    <source>
        <dbReference type="RuleBase" id="RU003515"/>
    </source>
</evidence>
<dbReference type="HAMAP" id="MF_00052_B">
    <property type="entry name" value="RNase_HII_B"/>
    <property type="match status" value="1"/>
</dbReference>
<evidence type="ECO:0000256" key="6">
    <source>
        <dbReference type="ARBA" id="ARBA00012180"/>
    </source>
</evidence>
<evidence type="ECO:0000256" key="8">
    <source>
        <dbReference type="ARBA" id="ARBA00022490"/>
    </source>
</evidence>
<feature type="binding site" evidence="14 15">
    <location>
        <position position="49"/>
    </location>
    <ligand>
        <name>a divalent metal cation</name>
        <dbReference type="ChEBI" id="CHEBI:60240"/>
    </ligand>
</feature>
<evidence type="ECO:0000256" key="7">
    <source>
        <dbReference type="ARBA" id="ARBA00019179"/>
    </source>
</evidence>
<evidence type="ECO:0000259" key="17">
    <source>
        <dbReference type="PROSITE" id="PS51975"/>
    </source>
</evidence>
<evidence type="ECO:0000256" key="11">
    <source>
        <dbReference type="ARBA" id="ARBA00022759"/>
    </source>
</evidence>
<dbReference type="Pfam" id="PF01351">
    <property type="entry name" value="RNase_HII"/>
    <property type="match status" value="1"/>
</dbReference>
<evidence type="ECO:0000256" key="10">
    <source>
        <dbReference type="ARBA" id="ARBA00022723"/>
    </source>
</evidence>
<dbReference type="Proteomes" id="UP001139125">
    <property type="component" value="Unassembled WGS sequence"/>
</dbReference>
<evidence type="ECO:0000256" key="12">
    <source>
        <dbReference type="ARBA" id="ARBA00022801"/>
    </source>
</evidence>
<dbReference type="Gene3D" id="3.30.420.10">
    <property type="entry name" value="Ribonuclease H-like superfamily/Ribonuclease H"/>
    <property type="match status" value="1"/>
</dbReference>
<dbReference type="InterPro" id="IPR036397">
    <property type="entry name" value="RNaseH_sf"/>
</dbReference>
<name>A0A9X2L5I9_9BACT</name>
<dbReference type="GO" id="GO:0006298">
    <property type="term" value="P:mismatch repair"/>
    <property type="evidence" value="ECO:0007669"/>
    <property type="project" value="TreeGrafter"/>
</dbReference>
<keyword evidence="19" id="KW-1185">Reference proteome</keyword>
<dbReference type="NCBIfam" id="NF000595">
    <property type="entry name" value="PRK00015.1-3"/>
    <property type="match status" value="1"/>
</dbReference>
<dbReference type="GO" id="GO:0043137">
    <property type="term" value="P:DNA replication, removal of RNA primer"/>
    <property type="evidence" value="ECO:0007669"/>
    <property type="project" value="TreeGrafter"/>
</dbReference>
<comment type="similarity">
    <text evidence="5 14 16">Belongs to the RNase HII family.</text>
</comment>
<evidence type="ECO:0000256" key="2">
    <source>
        <dbReference type="ARBA" id="ARBA00001946"/>
    </source>
</evidence>
<dbReference type="PROSITE" id="PS51975">
    <property type="entry name" value="RNASE_H_2"/>
    <property type="match status" value="1"/>
</dbReference>
<dbReference type="InterPro" id="IPR024567">
    <property type="entry name" value="RNase_HII/HIII_dom"/>
</dbReference>
<keyword evidence="10 14" id="KW-0479">Metal-binding</keyword>
<dbReference type="InterPro" id="IPR012337">
    <property type="entry name" value="RNaseH-like_sf"/>
</dbReference>
<evidence type="ECO:0000256" key="9">
    <source>
        <dbReference type="ARBA" id="ARBA00022722"/>
    </source>
</evidence>
<dbReference type="GO" id="GO:0030145">
    <property type="term" value="F:manganese ion binding"/>
    <property type="evidence" value="ECO:0007669"/>
    <property type="project" value="UniProtKB-UniRule"/>
</dbReference>
<comment type="function">
    <text evidence="3 14 16">Endonuclease that specifically degrades the RNA of RNA-DNA hybrids.</text>
</comment>
<dbReference type="CDD" id="cd07182">
    <property type="entry name" value="RNase_HII_bacteria_HII_like"/>
    <property type="match status" value="1"/>
</dbReference>
<accession>A0A9X2L5I9</accession>
<evidence type="ECO:0000256" key="3">
    <source>
        <dbReference type="ARBA" id="ARBA00004065"/>
    </source>
</evidence>
<dbReference type="GO" id="GO:0032299">
    <property type="term" value="C:ribonuclease H2 complex"/>
    <property type="evidence" value="ECO:0007669"/>
    <property type="project" value="TreeGrafter"/>
</dbReference>
<evidence type="ECO:0000256" key="4">
    <source>
        <dbReference type="ARBA" id="ARBA00004496"/>
    </source>
</evidence>
<evidence type="ECO:0000256" key="5">
    <source>
        <dbReference type="ARBA" id="ARBA00007383"/>
    </source>
</evidence>
<dbReference type="SUPFAM" id="SSF53098">
    <property type="entry name" value="Ribonuclease H-like"/>
    <property type="match status" value="1"/>
</dbReference>
<comment type="subcellular location">
    <subcellularLocation>
        <location evidence="4 14">Cytoplasm</location>
    </subcellularLocation>
</comment>
<comment type="catalytic activity">
    <reaction evidence="1 14 15 16">
        <text>Endonucleolytic cleavage to 5'-phosphomonoester.</text>
        <dbReference type="EC" id="3.1.26.4"/>
    </reaction>
</comment>
<keyword evidence="9 14" id="KW-0540">Nuclease</keyword>
<comment type="cofactor">
    <cofactor evidence="2">
        <name>Mg(2+)</name>
        <dbReference type="ChEBI" id="CHEBI:18420"/>
    </cofactor>
</comment>
<evidence type="ECO:0000256" key="15">
    <source>
        <dbReference type="PROSITE-ProRule" id="PRU01319"/>
    </source>
</evidence>
<comment type="cofactor">
    <cofactor evidence="14 15">
        <name>Mn(2+)</name>
        <dbReference type="ChEBI" id="CHEBI:29035"/>
    </cofactor>
    <cofactor evidence="14 15">
        <name>Mg(2+)</name>
        <dbReference type="ChEBI" id="CHEBI:18420"/>
    </cofactor>
    <text evidence="14 15">Manganese or magnesium. Binds 1 divalent metal ion per monomer in the absence of substrate. May bind a second metal ion after substrate binding.</text>
</comment>
<comment type="caution">
    <text evidence="18">The sequence shown here is derived from an EMBL/GenBank/DDBJ whole genome shotgun (WGS) entry which is preliminary data.</text>
</comment>
<proteinExistence type="inferred from homology"/>
<evidence type="ECO:0000256" key="14">
    <source>
        <dbReference type="HAMAP-Rule" id="MF_00052"/>
    </source>
</evidence>
<dbReference type="InterPro" id="IPR001352">
    <property type="entry name" value="RNase_HII/HIII"/>
</dbReference>
<sequence>MSSINSEKNRIHEYIQCEIRNEEKHIIDRLKFERQLWAEGYTHVMGLDEVGRGCLAGPVVAAGVVFHPDTDIPEIRDSKGIGEEERNRLAKQIKEEALLWTVQEGSIAEIDKLNILWASLHTMQKCVDSTKITPDYLLVDGNRYVSSLIPYTCLVKGDDRSMSIAAASILAKVYRDDLMRKLHEEFPEYGWDTNVGYPTATHKKGLKEFGYTVHHRASFKLGTSKKRPSK</sequence>
<dbReference type="GO" id="GO:0003723">
    <property type="term" value="F:RNA binding"/>
    <property type="evidence" value="ECO:0007669"/>
    <property type="project" value="UniProtKB-UniRule"/>
</dbReference>
<feature type="binding site" evidence="14 15">
    <location>
        <position position="140"/>
    </location>
    <ligand>
        <name>a divalent metal cation</name>
        <dbReference type="ChEBI" id="CHEBI:60240"/>
    </ligand>
</feature>
<feature type="domain" description="RNase H type-2" evidence="17">
    <location>
        <begin position="42"/>
        <end position="230"/>
    </location>
</feature>
<keyword evidence="8 14" id="KW-0963">Cytoplasm</keyword>
<protein>
    <recommendedName>
        <fullName evidence="7 14">Ribonuclease HII</fullName>
        <shortName evidence="14">RNase HII</shortName>
        <ecNumber evidence="6 14">3.1.26.4</ecNumber>
    </recommendedName>
</protein>
<keyword evidence="13 14" id="KW-0464">Manganese</keyword>
<keyword evidence="12 14" id="KW-0378">Hydrolase</keyword>
<gene>
    <name evidence="14" type="primary">rnhB</name>
    <name evidence="18" type="ORF">NM125_10510</name>
</gene>
<dbReference type="EC" id="3.1.26.4" evidence="6 14"/>
<feature type="binding site" evidence="14 15">
    <location>
        <position position="48"/>
    </location>
    <ligand>
        <name>a divalent metal cation</name>
        <dbReference type="ChEBI" id="CHEBI:60240"/>
    </ligand>
</feature>
<evidence type="ECO:0000313" key="18">
    <source>
        <dbReference type="EMBL" id="MCP9292008.1"/>
    </source>
</evidence>
<evidence type="ECO:0000313" key="19">
    <source>
        <dbReference type="Proteomes" id="UP001139125"/>
    </source>
</evidence>
<dbReference type="PANTHER" id="PTHR10954:SF18">
    <property type="entry name" value="RIBONUCLEASE HII"/>
    <property type="match status" value="1"/>
</dbReference>
<dbReference type="InterPro" id="IPR022898">
    <property type="entry name" value="RNase_HII"/>
</dbReference>
<dbReference type="AlphaFoldDB" id="A0A9X2L5I9"/>
<dbReference type="PANTHER" id="PTHR10954">
    <property type="entry name" value="RIBONUCLEASE H2 SUBUNIT A"/>
    <property type="match status" value="1"/>
</dbReference>